<reference evidence="5" key="1">
    <citation type="submission" date="2021-02" db="EMBL/GenBank/DDBJ databases">
        <authorList>
            <person name="Nowell W R."/>
        </authorList>
    </citation>
    <scope>NUCLEOTIDE SEQUENCE</scope>
</reference>
<dbReference type="Gene3D" id="3.30.70.330">
    <property type="match status" value="1"/>
</dbReference>
<proteinExistence type="predicted"/>
<dbReference type="EMBL" id="CAJOBH010261902">
    <property type="protein sequence ID" value="CAF5156417.1"/>
    <property type="molecule type" value="Genomic_DNA"/>
</dbReference>
<protein>
    <recommendedName>
        <fullName evidence="4">RRM domain-containing protein</fullName>
    </recommendedName>
</protein>
<feature type="region of interest" description="Disordered" evidence="3">
    <location>
        <begin position="104"/>
        <end position="138"/>
    </location>
</feature>
<evidence type="ECO:0000313" key="6">
    <source>
        <dbReference type="Proteomes" id="UP000681967"/>
    </source>
</evidence>
<feature type="domain" description="RRM" evidence="4">
    <location>
        <begin position="2"/>
        <end position="63"/>
    </location>
</feature>
<name>A0A8S3GF71_9BILA</name>
<dbReference type="SMART" id="SM00360">
    <property type="entry name" value="RRM"/>
    <property type="match status" value="1"/>
</dbReference>
<dbReference type="InterPro" id="IPR012677">
    <property type="entry name" value="Nucleotide-bd_a/b_plait_sf"/>
</dbReference>
<dbReference type="PANTHER" id="PTHR48027">
    <property type="entry name" value="HETEROGENEOUS NUCLEAR RIBONUCLEOPROTEIN 87F-RELATED"/>
    <property type="match status" value="1"/>
</dbReference>
<dbReference type="SUPFAM" id="SSF54928">
    <property type="entry name" value="RNA-binding domain, RBD"/>
    <property type="match status" value="1"/>
</dbReference>
<dbReference type="InterPro" id="IPR035979">
    <property type="entry name" value="RBD_domain_sf"/>
</dbReference>
<evidence type="ECO:0000256" key="1">
    <source>
        <dbReference type="ARBA" id="ARBA00022884"/>
    </source>
</evidence>
<evidence type="ECO:0000256" key="3">
    <source>
        <dbReference type="SAM" id="MobiDB-lite"/>
    </source>
</evidence>
<feature type="compositionally biased region" description="Low complexity" evidence="3">
    <location>
        <begin position="128"/>
        <end position="138"/>
    </location>
</feature>
<evidence type="ECO:0000259" key="4">
    <source>
        <dbReference type="PROSITE" id="PS50102"/>
    </source>
</evidence>
<evidence type="ECO:0000313" key="5">
    <source>
        <dbReference type="EMBL" id="CAF5156417.1"/>
    </source>
</evidence>
<dbReference type="Pfam" id="PF00076">
    <property type="entry name" value="RRM_1"/>
    <property type="match status" value="1"/>
</dbReference>
<evidence type="ECO:0000256" key="2">
    <source>
        <dbReference type="PROSITE-ProRule" id="PRU00176"/>
    </source>
</evidence>
<sequence>MLRLFVVISKHMTKDDLRKVFEKYGSIIHIKIIVDKLTGENKGFAYISFSKASEAAYALEECDPCYKPKFAEPFSSKRHRDTEEILSSSASLYGALSPPYSHKIQLGRQHQSPSSNDHRPSPPPLLPLPSRSLSHIET</sequence>
<dbReference type="GO" id="GO:0003723">
    <property type="term" value="F:RNA binding"/>
    <property type="evidence" value="ECO:0007669"/>
    <property type="project" value="UniProtKB-UniRule"/>
</dbReference>
<gene>
    <name evidence="5" type="ORF">BYL167_LOCUS73507</name>
</gene>
<dbReference type="InterPro" id="IPR000504">
    <property type="entry name" value="RRM_dom"/>
</dbReference>
<comment type="caution">
    <text evidence="5">The sequence shown here is derived from an EMBL/GenBank/DDBJ whole genome shotgun (WGS) entry which is preliminary data.</text>
</comment>
<organism evidence="5 6">
    <name type="scientific">Rotaria magnacalcarata</name>
    <dbReference type="NCBI Taxonomy" id="392030"/>
    <lineage>
        <taxon>Eukaryota</taxon>
        <taxon>Metazoa</taxon>
        <taxon>Spiralia</taxon>
        <taxon>Gnathifera</taxon>
        <taxon>Rotifera</taxon>
        <taxon>Eurotatoria</taxon>
        <taxon>Bdelloidea</taxon>
        <taxon>Philodinida</taxon>
        <taxon>Philodinidae</taxon>
        <taxon>Rotaria</taxon>
    </lineage>
</organism>
<dbReference type="InterPro" id="IPR052462">
    <property type="entry name" value="SLIRP/GR-RBP-like"/>
</dbReference>
<dbReference type="Proteomes" id="UP000681967">
    <property type="component" value="Unassembled WGS sequence"/>
</dbReference>
<keyword evidence="1 2" id="KW-0694">RNA-binding</keyword>
<dbReference type="PROSITE" id="PS50102">
    <property type="entry name" value="RRM"/>
    <property type="match status" value="1"/>
</dbReference>
<feature type="non-terminal residue" evidence="5">
    <location>
        <position position="138"/>
    </location>
</feature>
<dbReference type="AlphaFoldDB" id="A0A8S3GF71"/>
<accession>A0A8S3GF71</accession>